<dbReference type="SUPFAM" id="SSF140731">
    <property type="entry name" value="PA2201 C-terminal domain-like"/>
    <property type="match status" value="1"/>
</dbReference>
<dbReference type="Pfam" id="PF08928">
    <property type="entry name" value="PoNi_N"/>
    <property type="match status" value="1"/>
</dbReference>
<keyword evidence="4" id="KW-1185">Reference proteome</keyword>
<feature type="domain" description="PoNi C-terminal" evidence="2">
    <location>
        <begin position="126"/>
        <end position="237"/>
    </location>
</feature>
<accession>A0A0V8JHK4</accession>
<dbReference type="Proteomes" id="UP000053681">
    <property type="component" value="Unassembled WGS sequence"/>
</dbReference>
<evidence type="ECO:0000313" key="3">
    <source>
        <dbReference type="EMBL" id="KSU86513.1"/>
    </source>
</evidence>
<dbReference type="InterPro" id="IPR015025">
    <property type="entry name" value="PoNi_C"/>
</dbReference>
<evidence type="ECO:0000259" key="2">
    <source>
        <dbReference type="Pfam" id="PF08929"/>
    </source>
</evidence>
<dbReference type="InterPro" id="IPR028983">
    <property type="entry name" value="PA2201-like_C"/>
</dbReference>
<feature type="domain" description="PoNi N-terminal" evidence="1">
    <location>
        <begin position="3"/>
        <end position="117"/>
    </location>
</feature>
<evidence type="ECO:0008006" key="5">
    <source>
        <dbReference type="Google" id="ProtNLM"/>
    </source>
</evidence>
<proteinExistence type="predicted"/>
<evidence type="ECO:0000313" key="4">
    <source>
        <dbReference type="Proteomes" id="UP000053681"/>
    </source>
</evidence>
<protein>
    <recommendedName>
        <fullName evidence="5">DUF1911 domain-containing protein</fullName>
    </recommendedName>
</protein>
<reference evidence="3 4" key="1">
    <citation type="submission" date="2015-11" db="EMBL/GenBank/DDBJ databases">
        <title>Bacillus caseinolyticus sp nov.</title>
        <authorList>
            <person name="Dastager S.G."/>
            <person name="Mawlankar R."/>
        </authorList>
    </citation>
    <scope>NUCLEOTIDE SEQUENCE [LARGE SCALE GENOMIC DNA]</scope>
    <source>
        <strain evidence="3 4">SGD-V-76</strain>
    </source>
</reference>
<dbReference type="Gene3D" id="1.10.3920.10">
    <property type="entry name" value="PA2201 C-terminal domain-like"/>
    <property type="match status" value="1"/>
</dbReference>
<gene>
    <name evidence="3" type="ORF">AS180_18195</name>
</gene>
<dbReference type="Pfam" id="PF08929">
    <property type="entry name" value="PoNi_C"/>
    <property type="match status" value="1"/>
</dbReference>
<dbReference type="RefSeq" id="WP_025910112.1">
    <property type="nucleotide sequence ID" value="NZ_KQ758695.1"/>
</dbReference>
<dbReference type="AlphaFoldDB" id="A0A0V8JHK4"/>
<evidence type="ECO:0000259" key="1">
    <source>
        <dbReference type="Pfam" id="PF08928"/>
    </source>
</evidence>
<comment type="caution">
    <text evidence="3">The sequence shown here is derived from an EMBL/GenBank/DDBJ whole genome shotgun (WGS) entry which is preliminary data.</text>
</comment>
<organism evidence="3 4">
    <name type="scientific">Priestia veravalensis</name>
    <dbReference type="NCBI Taxonomy" id="1414648"/>
    <lineage>
        <taxon>Bacteria</taxon>
        <taxon>Bacillati</taxon>
        <taxon>Bacillota</taxon>
        <taxon>Bacilli</taxon>
        <taxon>Bacillales</taxon>
        <taxon>Bacillaceae</taxon>
        <taxon>Priestia</taxon>
    </lineage>
</organism>
<dbReference type="InterPro" id="IPR015024">
    <property type="entry name" value="PoNi_N"/>
</dbReference>
<dbReference type="EMBL" id="LNQP01000080">
    <property type="protein sequence ID" value="KSU86513.1"/>
    <property type="molecule type" value="Genomic_DNA"/>
</dbReference>
<name>A0A0V8JHK4_9BACI</name>
<sequence>MLRDKIKTSIYFEEFIDYEERRIEKFSLLIKKVIEEKGKDDKGLKNGYIALQGYYFNKLRAMYSAGFPAQNIREFLPEVIGVMEKVWNKESGYIRMLWMTSIAVMLNIEDEEFNRLVTMIRKEGLNDYLINYFIAFRNGEVSDFYEQSKFYVKNPYVKLKKVIEGSKISKEISIERLEEYIKKYWYRGHSDEAWYDAHKNKHGIYSGYWSFESGAIAKILKLDDSALKDTPYYPYDMVHDQEE</sequence>